<reference evidence="3 4" key="1">
    <citation type="submission" date="2023-04" db="EMBL/GenBank/DDBJ databases">
        <title>Fusibacter bizertensis strain WBS, isolated from littoral bottom sediments of the Arctic seas - biochemical and genomic analysis.</title>
        <authorList>
            <person name="Brioukhanov A.L."/>
        </authorList>
    </citation>
    <scope>NUCLEOTIDE SEQUENCE [LARGE SCALE GENOMIC DNA]</scope>
    <source>
        <strain evidence="3 4">WBS</strain>
    </source>
</reference>
<name>A0ABT6NED2_9FIRM</name>
<dbReference type="Pfam" id="PF13240">
    <property type="entry name" value="Zn_Ribbon_1"/>
    <property type="match status" value="1"/>
</dbReference>
<comment type="caution">
    <text evidence="3">The sequence shown here is derived from an EMBL/GenBank/DDBJ whole genome shotgun (WGS) entry which is preliminary data.</text>
</comment>
<proteinExistence type="predicted"/>
<protein>
    <submittedName>
        <fullName evidence="3">DUF2628 domain-containing protein</fullName>
    </submittedName>
</protein>
<accession>A0ABT6NED2</accession>
<feature type="transmembrane region" description="Helical" evidence="1">
    <location>
        <begin position="186"/>
        <end position="205"/>
    </location>
</feature>
<feature type="domain" description="Zinc-ribbon" evidence="2">
    <location>
        <begin position="25"/>
        <end position="45"/>
    </location>
</feature>
<keyword evidence="1" id="KW-1133">Transmembrane helix</keyword>
<keyword evidence="1" id="KW-0812">Transmembrane</keyword>
<dbReference type="InterPro" id="IPR026870">
    <property type="entry name" value="Zinc_ribbon_dom"/>
</dbReference>
<dbReference type="EMBL" id="JARYZI010000007">
    <property type="protein sequence ID" value="MDH8678783.1"/>
    <property type="molecule type" value="Genomic_DNA"/>
</dbReference>
<keyword evidence="1" id="KW-0472">Membrane</keyword>
<dbReference type="Pfam" id="PF10947">
    <property type="entry name" value="DUF2628"/>
    <property type="match status" value="1"/>
</dbReference>
<gene>
    <name evidence="3" type="ORF">QE109_11525</name>
</gene>
<sequence>MLEHNENNDDVHSEVINSEEVTPSCEYCGHQVKENDTFCPNCGERLQFKPSLIYGDYKRHQRQSDQESEMAAFIGPNYDFYLKKFEVQNFTESDYTWNWPAFFVSSMWFAYRKLYVHAAVLFVVFTLLNFMGGVGDLIGLGISIYIGFSGNYYYRRYVEDQVEQVKELPYDERQSFYQKKGGTSTVAVLIFIAINFTTSILFNIYY</sequence>
<organism evidence="3 4">
    <name type="scientific">Fusibacter bizertensis</name>
    <dbReference type="NCBI Taxonomy" id="1488331"/>
    <lineage>
        <taxon>Bacteria</taxon>
        <taxon>Bacillati</taxon>
        <taxon>Bacillota</taxon>
        <taxon>Clostridia</taxon>
        <taxon>Eubacteriales</taxon>
        <taxon>Eubacteriales Family XII. Incertae Sedis</taxon>
        <taxon>Fusibacter</taxon>
    </lineage>
</organism>
<evidence type="ECO:0000313" key="3">
    <source>
        <dbReference type="EMBL" id="MDH8678783.1"/>
    </source>
</evidence>
<evidence type="ECO:0000256" key="1">
    <source>
        <dbReference type="SAM" id="Phobius"/>
    </source>
</evidence>
<dbReference type="Proteomes" id="UP001158045">
    <property type="component" value="Unassembled WGS sequence"/>
</dbReference>
<evidence type="ECO:0000259" key="2">
    <source>
        <dbReference type="Pfam" id="PF13240"/>
    </source>
</evidence>
<evidence type="ECO:0000313" key="4">
    <source>
        <dbReference type="Proteomes" id="UP001158045"/>
    </source>
</evidence>
<dbReference type="InterPro" id="IPR024399">
    <property type="entry name" value="DUF2628"/>
</dbReference>
<feature type="transmembrane region" description="Helical" evidence="1">
    <location>
        <begin position="114"/>
        <end position="131"/>
    </location>
</feature>
<keyword evidence="4" id="KW-1185">Reference proteome</keyword>
<dbReference type="RefSeq" id="WP_281094674.1">
    <property type="nucleotide sequence ID" value="NZ_JARYZI010000007.1"/>
</dbReference>